<dbReference type="CDD" id="cd07043">
    <property type="entry name" value="STAS_anti-anti-sigma_factors"/>
    <property type="match status" value="1"/>
</dbReference>
<dbReference type="AlphaFoldDB" id="A0A7V4U1F6"/>
<evidence type="ECO:0000256" key="2">
    <source>
        <dbReference type="RuleBase" id="RU003749"/>
    </source>
</evidence>
<accession>A0A7V4U1F6</accession>
<sequence>MEKITIDSKFADQEGEIMVVELGGYVDQSNSYQLQKMFDNIIQSGCFKVIVDFSKLYYMSSAGWGVFVGEIKRFRENGGDIKLAAMNPEIYDVYQMLEFYHILDDYPRVEDAAASFGKDEEELNLVLNGEQVEPADTPVQDDTETQEKLDLIDGTIEDSENILIEEDTDKEEKIELEIENESERETAEIISFTPGEGESRMPSDRRSREFIPHALQSDIKLPELPLPEKVKKVVAQNPLLGLLGIRKVLRHEHFGHTRVGLFELWRLLRRLDLDSKEKRYRYYRSC</sequence>
<dbReference type="InterPro" id="IPR003658">
    <property type="entry name" value="Anti-sigma_ant"/>
</dbReference>
<dbReference type="InterPro" id="IPR036513">
    <property type="entry name" value="STAS_dom_sf"/>
</dbReference>
<comment type="similarity">
    <text evidence="1 2">Belongs to the anti-sigma-factor antagonist family.</text>
</comment>
<evidence type="ECO:0000313" key="4">
    <source>
        <dbReference type="EMBL" id="HGY56241.1"/>
    </source>
</evidence>
<comment type="caution">
    <text evidence="4">The sequence shown here is derived from an EMBL/GenBank/DDBJ whole genome shotgun (WGS) entry which is preliminary data.</text>
</comment>
<dbReference type="Pfam" id="PF01740">
    <property type="entry name" value="STAS"/>
    <property type="match status" value="1"/>
</dbReference>
<dbReference type="NCBIfam" id="TIGR00377">
    <property type="entry name" value="ant_ant_sig"/>
    <property type="match status" value="1"/>
</dbReference>
<gene>
    <name evidence="4" type="ORF">ENK44_11090</name>
</gene>
<organism evidence="4">
    <name type="scientific">Caldithrix abyssi</name>
    <dbReference type="NCBI Taxonomy" id="187145"/>
    <lineage>
        <taxon>Bacteria</taxon>
        <taxon>Pseudomonadati</taxon>
        <taxon>Calditrichota</taxon>
        <taxon>Calditrichia</taxon>
        <taxon>Calditrichales</taxon>
        <taxon>Calditrichaceae</taxon>
        <taxon>Caldithrix</taxon>
    </lineage>
</organism>
<dbReference type="PANTHER" id="PTHR33495:SF2">
    <property type="entry name" value="ANTI-SIGMA FACTOR ANTAGONIST TM_1081-RELATED"/>
    <property type="match status" value="1"/>
</dbReference>
<dbReference type="EMBL" id="DRQG01000105">
    <property type="protein sequence ID" value="HGY56241.1"/>
    <property type="molecule type" value="Genomic_DNA"/>
</dbReference>
<evidence type="ECO:0000259" key="3">
    <source>
        <dbReference type="PROSITE" id="PS50801"/>
    </source>
</evidence>
<reference evidence="4" key="1">
    <citation type="journal article" date="2020" name="mSystems">
        <title>Genome- and Community-Level Interaction Insights into Carbon Utilization and Element Cycling Functions of Hydrothermarchaeota in Hydrothermal Sediment.</title>
        <authorList>
            <person name="Zhou Z."/>
            <person name="Liu Y."/>
            <person name="Xu W."/>
            <person name="Pan J."/>
            <person name="Luo Z.H."/>
            <person name="Li M."/>
        </authorList>
    </citation>
    <scope>NUCLEOTIDE SEQUENCE [LARGE SCALE GENOMIC DNA]</scope>
    <source>
        <strain evidence="4">HyVt-577</strain>
    </source>
</reference>
<dbReference type="GO" id="GO:0043856">
    <property type="term" value="F:anti-sigma factor antagonist activity"/>
    <property type="evidence" value="ECO:0007669"/>
    <property type="project" value="InterPro"/>
</dbReference>
<dbReference type="Gene3D" id="3.30.750.24">
    <property type="entry name" value="STAS domain"/>
    <property type="match status" value="1"/>
</dbReference>
<name>A0A7V4U1F6_CALAY</name>
<proteinExistence type="inferred from homology"/>
<dbReference type="SUPFAM" id="SSF52091">
    <property type="entry name" value="SpoIIaa-like"/>
    <property type="match status" value="1"/>
</dbReference>
<evidence type="ECO:0000256" key="1">
    <source>
        <dbReference type="ARBA" id="ARBA00009013"/>
    </source>
</evidence>
<dbReference type="PROSITE" id="PS50801">
    <property type="entry name" value="STAS"/>
    <property type="match status" value="1"/>
</dbReference>
<protein>
    <recommendedName>
        <fullName evidence="2">Anti-sigma factor antagonist</fullName>
    </recommendedName>
</protein>
<feature type="domain" description="STAS" evidence="3">
    <location>
        <begin position="7"/>
        <end position="116"/>
    </location>
</feature>
<dbReference type="Proteomes" id="UP000885779">
    <property type="component" value="Unassembled WGS sequence"/>
</dbReference>
<dbReference type="PANTHER" id="PTHR33495">
    <property type="entry name" value="ANTI-SIGMA FACTOR ANTAGONIST TM_1081-RELATED-RELATED"/>
    <property type="match status" value="1"/>
</dbReference>
<dbReference type="InterPro" id="IPR002645">
    <property type="entry name" value="STAS_dom"/>
</dbReference>